<dbReference type="AlphaFoldDB" id="A0A2P1QSI3"/>
<reference evidence="1 2" key="1">
    <citation type="journal article" date="2015" name="Genome Announc.">
        <title>Draft Genome Sequences of Leptospira santarosai Strains U160, U164, and U233, Isolated from Asymptomatic Cattle.</title>
        <authorList>
            <person name="Kremer F.S."/>
            <person name="Eslabao M.R."/>
            <person name="Provisor M."/>
            <person name="Woloski R.D."/>
            <person name="Ramires O.V."/>
            <person name="Moreno L.Z."/>
            <person name="Moreno A.M."/>
            <person name="Hamond C."/>
            <person name="Lilenbaum W."/>
            <person name="Dellagostin O.A."/>
        </authorList>
    </citation>
    <scope>NUCLEOTIDE SEQUENCE [LARGE SCALE GENOMIC DNA]</scope>
    <source>
        <strain evidence="1 2">U160</strain>
    </source>
</reference>
<gene>
    <name evidence="1" type="ORF">XB16_1545</name>
</gene>
<dbReference type="EMBL" id="CP027843">
    <property type="protein sequence ID" value="AVQ11875.1"/>
    <property type="molecule type" value="Genomic_DNA"/>
</dbReference>
<protein>
    <submittedName>
        <fullName evidence="1">Uncharacterized protein</fullName>
    </submittedName>
</protein>
<evidence type="ECO:0000313" key="2">
    <source>
        <dbReference type="Proteomes" id="UP000033961"/>
    </source>
</evidence>
<proteinExistence type="predicted"/>
<name>A0A2P1QSI3_9LEPT</name>
<accession>A0A2P1QSI3</accession>
<sequence>MLRPTLISFRLWLDHIWKINVFPFFQSKRVRITHRIRSIVREEFVKEQIVDPRQFHRILYETNLENKIPSEFASELEIDTSPFAGGKKKLKMKQKLHSSFSKQIRYQLWKLLKKFLYTFQKKSWKDFFSKSDSKELQISPDLLSAASPNPYRLYLHSLVFWEEIFPWEEWKSSLPISWIPFGSSKRIKLRFIAARASSFSKQEFYEESYSPELAFCDLYALGYLRETSDKNVDLENPEAYYLGTFFPSKRERNNLPLWLKERRLFPDEFQWKSSSKEQVFKIFRKEIRFRIERETEDSMESQFIQVGGKKLLLKSEFLEGKFFQRAILTYHPMVFASRIFKEF</sequence>
<evidence type="ECO:0000313" key="1">
    <source>
        <dbReference type="EMBL" id="AVQ11875.1"/>
    </source>
</evidence>
<organism evidence="1 2">
    <name type="scientific">Leptospira santarosai</name>
    <dbReference type="NCBI Taxonomy" id="28183"/>
    <lineage>
        <taxon>Bacteria</taxon>
        <taxon>Pseudomonadati</taxon>
        <taxon>Spirochaetota</taxon>
        <taxon>Spirochaetia</taxon>
        <taxon>Leptospirales</taxon>
        <taxon>Leptospiraceae</taxon>
        <taxon>Leptospira</taxon>
    </lineage>
</organism>
<dbReference type="Proteomes" id="UP000033961">
    <property type="component" value="Chromosome I"/>
</dbReference>